<feature type="signal peptide" evidence="1">
    <location>
        <begin position="1"/>
        <end position="33"/>
    </location>
</feature>
<keyword evidence="3" id="KW-1185">Reference proteome</keyword>
<organism evidence="2 3">
    <name type="scientific">Nonomuraea spiralis</name>
    <dbReference type="NCBI Taxonomy" id="46182"/>
    <lineage>
        <taxon>Bacteria</taxon>
        <taxon>Bacillati</taxon>
        <taxon>Actinomycetota</taxon>
        <taxon>Actinomycetes</taxon>
        <taxon>Streptosporangiales</taxon>
        <taxon>Streptosporangiaceae</taxon>
        <taxon>Nonomuraea</taxon>
    </lineage>
</organism>
<dbReference type="EMBL" id="JBHMEI010000004">
    <property type="protein sequence ID" value="MFB9201265.1"/>
    <property type="molecule type" value="Genomic_DNA"/>
</dbReference>
<dbReference type="PROSITE" id="PS51318">
    <property type="entry name" value="TAT"/>
    <property type="match status" value="1"/>
</dbReference>
<dbReference type="Gene3D" id="2.160.20.10">
    <property type="entry name" value="Single-stranded right-handed beta-helix, Pectin lyase-like"/>
    <property type="match status" value="1"/>
</dbReference>
<sequence>MPTLRTRLIAGSAALAAGLAGVAVLAPAGPASATRVEAACSDAAGDAATIQAAIDSSKEGDEIVIKGPCLIDATISLADRRTYRGDAKAGTVGLLLRSWNTRVYDLDIYGTPSDGIRISNPSRNGTTLRNTMVNSVISDVYIEGAAEAGIRVVDPGDSVTDWTLQRSWIGFSGTHAIQSDNAAGWTMSGLHLYATPKNAIDAHRCFGTSIEDNYIEDFGAESTAGQTYYGIRCDLQGDAATTITGNRVHKFLPPPNALAELRKARQSGSAPPERKFAATGPLPDGVDFVYMALDAVNYAAGHAAITGNTVVGHGTKRETGILLAKGEGESMSVASSGNLLDGVGVRRKVGAGVRLTRGY</sequence>
<evidence type="ECO:0000256" key="1">
    <source>
        <dbReference type="SAM" id="SignalP"/>
    </source>
</evidence>
<protein>
    <recommendedName>
        <fullName evidence="4">Right handed beta helix domain-containing protein</fullName>
    </recommendedName>
</protein>
<reference evidence="2 3" key="1">
    <citation type="submission" date="2024-09" db="EMBL/GenBank/DDBJ databases">
        <authorList>
            <person name="Sun Q."/>
            <person name="Mori K."/>
        </authorList>
    </citation>
    <scope>NUCLEOTIDE SEQUENCE [LARGE SCALE GENOMIC DNA]</scope>
    <source>
        <strain evidence="2 3">CCM 3426</strain>
    </source>
</reference>
<dbReference type="InterPro" id="IPR011050">
    <property type="entry name" value="Pectin_lyase_fold/virulence"/>
</dbReference>
<gene>
    <name evidence="2" type="ORF">ACFFV7_08700</name>
</gene>
<proteinExistence type="predicted"/>
<dbReference type="InterPro" id="IPR012334">
    <property type="entry name" value="Pectin_lyas_fold"/>
</dbReference>
<comment type="caution">
    <text evidence="2">The sequence shown here is derived from an EMBL/GenBank/DDBJ whole genome shotgun (WGS) entry which is preliminary data.</text>
</comment>
<dbReference type="SMART" id="SM00710">
    <property type="entry name" value="PbH1"/>
    <property type="match status" value="5"/>
</dbReference>
<dbReference type="InterPro" id="IPR006626">
    <property type="entry name" value="PbH1"/>
</dbReference>
<dbReference type="RefSeq" id="WP_189650141.1">
    <property type="nucleotide sequence ID" value="NZ_BMRC01000012.1"/>
</dbReference>
<dbReference type="Proteomes" id="UP001589647">
    <property type="component" value="Unassembled WGS sequence"/>
</dbReference>
<name>A0ABV5IB21_9ACTN</name>
<accession>A0ABV5IB21</accession>
<dbReference type="SUPFAM" id="SSF51126">
    <property type="entry name" value="Pectin lyase-like"/>
    <property type="match status" value="1"/>
</dbReference>
<dbReference type="InterPro" id="IPR006311">
    <property type="entry name" value="TAT_signal"/>
</dbReference>
<evidence type="ECO:0000313" key="3">
    <source>
        <dbReference type="Proteomes" id="UP001589647"/>
    </source>
</evidence>
<feature type="chain" id="PRO_5046476245" description="Right handed beta helix domain-containing protein" evidence="1">
    <location>
        <begin position="34"/>
        <end position="359"/>
    </location>
</feature>
<evidence type="ECO:0008006" key="4">
    <source>
        <dbReference type="Google" id="ProtNLM"/>
    </source>
</evidence>
<keyword evidence="1" id="KW-0732">Signal</keyword>
<evidence type="ECO:0000313" key="2">
    <source>
        <dbReference type="EMBL" id="MFB9201265.1"/>
    </source>
</evidence>